<reference evidence="3 4" key="1">
    <citation type="submission" date="2016-12" db="EMBL/GenBank/DDBJ databases">
        <title>Study of bacterial adaptation to deep sea.</title>
        <authorList>
            <person name="Song J."/>
            <person name="Yoshizawa S."/>
            <person name="Kogure K."/>
        </authorList>
    </citation>
    <scope>NUCLEOTIDE SEQUENCE [LARGE SCALE GENOMIC DNA]</scope>
    <source>
        <strain evidence="3 4">SAORIC-165</strain>
    </source>
</reference>
<dbReference type="SUPFAM" id="SSF55347">
    <property type="entry name" value="Glyceraldehyde-3-phosphate dehydrogenase-like, C-terminal domain"/>
    <property type="match status" value="1"/>
</dbReference>
<dbReference type="Gene3D" id="3.40.50.720">
    <property type="entry name" value="NAD(P)-binding Rossmann-like Domain"/>
    <property type="match status" value="1"/>
</dbReference>
<dbReference type="PANTHER" id="PTHR43377">
    <property type="entry name" value="BILIVERDIN REDUCTASE A"/>
    <property type="match status" value="1"/>
</dbReference>
<dbReference type="PANTHER" id="PTHR43377:SF1">
    <property type="entry name" value="BILIVERDIN REDUCTASE A"/>
    <property type="match status" value="1"/>
</dbReference>
<name>A0A2S7U4K9_9BACT</name>
<feature type="domain" description="GFO/IDH/MocA-like oxidoreductase" evidence="2">
    <location>
        <begin position="146"/>
        <end position="224"/>
    </location>
</feature>
<dbReference type="EMBL" id="MQWA01000001">
    <property type="protein sequence ID" value="PQJ29946.1"/>
    <property type="molecule type" value="Genomic_DNA"/>
</dbReference>
<dbReference type="OrthoDB" id="9815825at2"/>
<dbReference type="RefSeq" id="WP_105044460.1">
    <property type="nucleotide sequence ID" value="NZ_MQWA01000001.1"/>
</dbReference>
<comment type="caution">
    <text evidence="3">The sequence shown here is derived from an EMBL/GenBank/DDBJ whole genome shotgun (WGS) entry which is preliminary data.</text>
</comment>
<keyword evidence="4" id="KW-1185">Reference proteome</keyword>
<evidence type="ECO:0000313" key="4">
    <source>
        <dbReference type="Proteomes" id="UP000239907"/>
    </source>
</evidence>
<dbReference type="InterPro" id="IPR036291">
    <property type="entry name" value="NAD(P)-bd_dom_sf"/>
</dbReference>
<feature type="domain" description="Gfo/Idh/MocA-like oxidoreductase N-terminal" evidence="1">
    <location>
        <begin position="3"/>
        <end position="119"/>
    </location>
</feature>
<dbReference type="InterPro" id="IPR055170">
    <property type="entry name" value="GFO_IDH_MocA-like_dom"/>
</dbReference>
<organism evidence="3 4">
    <name type="scientific">Rubritalea profundi</name>
    <dbReference type="NCBI Taxonomy" id="1658618"/>
    <lineage>
        <taxon>Bacteria</taxon>
        <taxon>Pseudomonadati</taxon>
        <taxon>Verrucomicrobiota</taxon>
        <taxon>Verrucomicrobiia</taxon>
        <taxon>Verrucomicrobiales</taxon>
        <taxon>Rubritaleaceae</taxon>
        <taxon>Rubritalea</taxon>
    </lineage>
</organism>
<dbReference type="Gene3D" id="3.30.360.10">
    <property type="entry name" value="Dihydrodipicolinate Reductase, domain 2"/>
    <property type="match status" value="1"/>
</dbReference>
<dbReference type="Pfam" id="PF01408">
    <property type="entry name" value="GFO_IDH_MocA"/>
    <property type="match status" value="1"/>
</dbReference>
<proteinExistence type="predicted"/>
<protein>
    <submittedName>
        <fullName evidence="3">Oxidoreductase</fullName>
    </submittedName>
</protein>
<dbReference type="InterPro" id="IPR000683">
    <property type="entry name" value="Gfo/Idh/MocA-like_OxRdtase_N"/>
</dbReference>
<sequence>MIIKAGVAGTGSMGRNHARIYSLLENVELTAIYDQDIDRAKAVAEEFGGVAVSSLEELAALTQAVSVAVPTVVHREVGCKLMELGCDVLMEKPIANSLDDARALIETSHAKDKILQIGHIERFNPVMRSLEERLTEPKFIEAHRLSPFPNRSMDIGVVLDVMIHDLEIILHLVKSPIASIDAVGVNVLTHREDIANARIRFENGCVANVTASRISPEKMRKLRVFQGDCYLSLDYQEQSGEMYWKEGMEIKKSDVEIEKDEPLKLELASFIDCVAKGETPAVTGTQGAAALDVALEITNKIAQSL</sequence>
<evidence type="ECO:0000259" key="2">
    <source>
        <dbReference type="Pfam" id="PF22725"/>
    </source>
</evidence>
<dbReference type="SUPFAM" id="SSF51735">
    <property type="entry name" value="NAD(P)-binding Rossmann-fold domains"/>
    <property type="match status" value="1"/>
</dbReference>
<dbReference type="AlphaFoldDB" id="A0A2S7U4K9"/>
<dbReference type="Pfam" id="PF22725">
    <property type="entry name" value="GFO_IDH_MocA_C3"/>
    <property type="match status" value="1"/>
</dbReference>
<evidence type="ECO:0000313" key="3">
    <source>
        <dbReference type="EMBL" id="PQJ29946.1"/>
    </source>
</evidence>
<dbReference type="Proteomes" id="UP000239907">
    <property type="component" value="Unassembled WGS sequence"/>
</dbReference>
<gene>
    <name evidence="3" type="ORF">BSZ32_16630</name>
</gene>
<dbReference type="InterPro" id="IPR051450">
    <property type="entry name" value="Gfo/Idh/MocA_Oxidoreductases"/>
</dbReference>
<dbReference type="GO" id="GO:0000166">
    <property type="term" value="F:nucleotide binding"/>
    <property type="evidence" value="ECO:0007669"/>
    <property type="project" value="InterPro"/>
</dbReference>
<evidence type="ECO:0000259" key="1">
    <source>
        <dbReference type="Pfam" id="PF01408"/>
    </source>
</evidence>
<accession>A0A2S7U4K9</accession>